<dbReference type="InterPro" id="IPR039226">
    <property type="entry name" value="Ski3/TTC37"/>
</dbReference>
<proteinExistence type="predicted"/>
<dbReference type="OrthoDB" id="421075at2759"/>
<dbReference type="GO" id="GO:0055087">
    <property type="term" value="C:Ski complex"/>
    <property type="evidence" value="ECO:0007669"/>
    <property type="project" value="InterPro"/>
</dbReference>
<dbReference type="Pfam" id="PF13432">
    <property type="entry name" value="TPR_16"/>
    <property type="match status" value="1"/>
</dbReference>
<dbReference type="AlphaFoldDB" id="A0A0D0E940"/>
<reference evidence="4" key="2">
    <citation type="submission" date="2015-01" db="EMBL/GenBank/DDBJ databases">
        <title>Evolutionary Origins and Diversification of the Mycorrhizal Mutualists.</title>
        <authorList>
            <consortium name="DOE Joint Genome Institute"/>
            <consortium name="Mycorrhizal Genomics Consortium"/>
            <person name="Kohler A."/>
            <person name="Kuo A."/>
            <person name="Nagy L.G."/>
            <person name="Floudas D."/>
            <person name="Copeland A."/>
            <person name="Barry K.W."/>
            <person name="Cichocki N."/>
            <person name="Veneault-Fourrey C."/>
            <person name="LaButti K."/>
            <person name="Lindquist E.A."/>
            <person name="Lipzen A."/>
            <person name="Lundell T."/>
            <person name="Morin E."/>
            <person name="Murat C."/>
            <person name="Riley R."/>
            <person name="Ohm R."/>
            <person name="Sun H."/>
            <person name="Tunlid A."/>
            <person name="Henrissat B."/>
            <person name="Grigoriev I.V."/>
            <person name="Hibbett D.S."/>
            <person name="Martin F."/>
        </authorList>
    </citation>
    <scope>NUCLEOTIDE SEQUENCE [LARGE SCALE GENOMIC DNA]</scope>
    <source>
        <strain evidence="4">Ve08.2h10</strain>
    </source>
</reference>
<dbReference type="STRING" id="930991.A0A0D0E940"/>
<dbReference type="InParanoid" id="A0A0D0E940"/>
<gene>
    <name evidence="3" type="ORF">PAXRUDRAFT_588175</name>
</gene>
<dbReference type="PANTHER" id="PTHR15704:SF7">
    <property type="entry name" value="SUPERKILLER COMPLEX PROTEIN 3"/>
    <property type="match status" value="1"/>
</dbReference>
<keyword evidence="2" id="KW-0802">TPR repeat</keyword>
<accession>A0A0D0E940</accession>
<organism evidence="3 4">
    <name type="scientific">Paxillus rubicundulus Ve08.2h10</name>
    <dbReference type="NCBI Taxonomy" id="930991"/>
    <lineage>
        <taxon>Eukaryota</taxon>
        <taxon>Fungi</taxon>
        <taxon>Dikarya</taxon>
        <taxon>Basidiomycota</taxon>
        <taxon>Agaricomycotina</taxon>
        <taxon>Agaricomycetes</taxon>
        <taxon>Agaricomycetidae</taxon>
        <taxon>Boletales</taxon>
        <taxon>Paxilineae</taxon>
        <taxon>Paxillaceae</taxon>
        <taxon>Paxillus</taxon>
    </lineage>
</organism>
<evidence type="ECO:0000256" key="2">
    <source>
        <dbReference type="ARBA" id="ARBA00022803"/>
    </source>
</evidence>
<dbReference type="EMBL" id="KN824870">
    <property type="protein sequence ID" value="KIK99109.1"/>
    <property type="molecule type" value="Genomic_DNA"/>
</dbReference>
<keyword evidence="4" id="KW-1185">Reference proteome</keyword>
<reference evidence="3 4" key="1">
    <citation type="submission" date="2014-04" db="EMBL/GenBank/DDBJ databases">
        <authorList>
            <consortium name="DOE Joint Genome Institute"/>
            <person name="Kuo A."/>
            <person name="Kohler A."/>
            <person name="Jargeat P."/>
            <person name="Nagy L.G."/>
            <person name="Floudas D."/>
            <person name="Copeland A."/>
            <person name="Barry K.W."/>
            <person name="Cichocki N."/>
            <person name="Veneault-Fourrey C."/>
            <person name="LaButti K."/>
            <person name="Lindquist E.A."/>
            <person name="Lipzen A."/>
            <person name="Lundell T."/>
            <person name="Morin E."/>
            <person name="Murat C."/>
            <person name="Sun H."/>
            <person name="Tunlid A."/>
            <person name="Henrissat B."/>
            <person name="Grigoriev I.V."/>
            <person name="Hibbett D.S."/>
            <person name="Martin F."/>
            <person name="Nordberg H.P."/>
            <person name="Cantor M.N."/>
            <person name="Hua S.X."/>
        </authorList>
    </citation>
    <scope>NUCLEOTIDE SEQUENCE [LARGE SCALE GENOMIC DNA]</scope>
    <source>
        <strain evidence="3 4">Ve08.2h10</strain>
    </source>
</reference>
<dbReference type="SUPFAM" id="SSF48452">
    <property type="entry name" value="TPR-like"/>
    <property type="match status" value="1"/>
</dbReference>
<dbReference type="HOGENOM" id="CLU_2722932_0_0_1"/>
<dbReference type="InterPro" id="IPR011990">
    <property type="entry name" value="TPR-like_helical_dom_sf"/>
</dbReference>
<keyword evidence="1" id="KW-0677">Repeat</keyword>
<dbReference type="Gene3D" id="1.25.40.10">
    <property type="entry name" value="Tetratricopeptide repeat domain"/>
    <property type="match status" value="1"/>
</dbReference>
<dbReference type="PANTHER" id="PTHR15704">
    <property type="entry name" value="SUPERKILLER 3 PROTEIN-RELATED"/>
    <property type="match status" value="1"/>
</dbReference>
<dbReference type="GO" id="GO:0006401">
    <property type="term" value="P:RNA catabolic process"/>
    <property type="evidence" value="ECO:0007669"/>
    <property type="project" value="InterPro"/>
</dbReference>
<evidence type="ECO:0000313" key="3">
    <source>
        <dbReference type="EMBL" id="KIK99109.1"/>
    </source>
</evidence>
<dbReference type="Proteomes" id="UP000054538">
    <property type="component" value="Unassembled WGS sequence"/>
</dbReference>
<evidence type="ECO:0000313" key="4">
    <source>
        <dbReference type="Proteomes" id="UP000054538"/>
    </source>
</evidence>
<protein>
    <submittedName>
        <fullName evidence="3">Unplaced genomic scaffold scaffold_48, whole genome shotgun sequence</fullName>
    </submittedName>
</protein>
<name>A0A0D0E940_9AGAM</name>
<sequence length="72" mass="8253">MSSFAKTKLKAARDALGKKKYEAARDAASQVLDYEPENYNAHVFLGLAFLELGQHDKSEQVKLLHIFRAWMR</sequence>
<evidence type="ECO:0000256" key="1">
    <source>
        <dbReference type="ARBA" id="ARBA00022737"/>
    </source>
</evidence>